<dbReference type="RefSeq" id="WP_098513202.1">
    <property type="nucleotide sequence ID" value="NZ_JBIAKZ010000021.1"/>
</dbReference>
<evidence type="ECO:0000259" key="6">
    <source>
        <dbReference type="PROSITE" id="PS50977"/>
    </source>
</evidence>
<dbReference type="PANTHER" id="PTHR30055">
    <property type="entry name" value="HTH-TYPE TRANSCRIPTIONAL REGULATOR RUTR"/>
    <property type="match status" value="1"/>
</dbReference>
<evidence type="ECO:0000256" key="5">
    <source>
        <dbReference type="PROSITE-ProRule" id="PRU00335"/>
    </source>
</evidence>
<reference evidence="7 8" key="1">
    <citation type="submission" date="2017-10" db="EMBL/GenBank/DDBJ databases">
        <title>Sequencing the genomes of 1000 actinobacteria strains.</title>
        <authorList>
            <person name="Klenk H.-P."/>
        </authorList>
    </citation>
    <scope>NUCLEOTIDE SEQUENCE [LARGE SCALE GENOMIC DNA]</scope>
    <source>
        <strain evidence="7 8">DSM 46092</strain>
    </source>
</reference>
<gene>
    <name evidence="7" type="ORF">ATK36_4409</name>
</gene>
<sequence>MPQRVDHDQRRRAIAGAVWRIAADRGLDSVRMRDVAAEAGVSLRLVQYYFETKHNLLVLALRYLREDTERRARERIEAQAGQSARGVLRGVLTGLLPLDTESEFALRVRLAYFSRSYREPGVFPDRDTALEDLVTRLLEQGEPMPGIRPQHEADLLVSGITGLGFHILHGRRRTTAVLATLDYHLDRIFGPAGG</sequence>
<keyword evidence="3 5" id="KW-0238">DNA-binding</keyword>
<evidence type="ECO:0000313" key="7">
    <source>
        <dbReference type="EMBL" id="PFG49268.1"/>
    </source>
</evidence>
<name>A0A2A9FDM3_9PSEU</name>
<feature type="domain" description="HTH tetR-type" evidence="6">
    <location>
        <begin position="8"/>
        <end position="68"/>
    </location>
</feature>
<dbReference type="SUPFAM" id="SSF46689">
    <property type="entry name" value="Homeodomain-like"/>
    <property type="match status" value="1"/>
</dbReference>
<evidence type="ECO:0000256" key="3">
    <source>
        <dbReference type="ARBA" id="ARBA00023125"/>
    </source>
</evidence>
<protein>
    <submittedName>
        <fullName evidence="7">TetR family transcriptional regulator</fullName>
    </submittedName>
</protein>
<keyword evidence="2" id="KW-0805">Transcription regulation</keyword>
<keyword evidence="8" id="KW-1185">Reference proteome</keyword>
<dbReference type="InterPro" id="IPR050109">
    <property type="entry name" value="HTH-type_TetR-like_transc_reg"/>
</dbReference>
<evidence type="ECO:0000256" key="4">
    <source>
        <dbReference type="ARBA" id="ARBA00023163"/>
    </source>
</evidence>
<dbReference type="GO" id="GO:0003700">
    <property type="term" value="F:DNA-binding transcription factor activity"/>
    <property type="evidence" value="ECO:0007669"/>
    <property type="project" value="TreeGrafter"/>
</dbReference>
<dbReference type="EMBL" id="PDJK01000002">
    <property type="protein sequence ID" value="PFG49268.1"/>
    <property type="molecule type" value="Genomic_DNA"/>
</dbReference>
<dbReference type="InterPro" id="IPR039538">
    <property type="entry name" value="BetI_C"/>
</dbReference>
<dbReference type="PANTHER" id="PTHR30055:SF234">
    <property type="entry name" value="HTH-TYPE TRANSCRIPTIONAL REGULATOR BETI"/>
    <property type="match status" value="1"/>
</dbReference>
<evidence type="ECO:0000313" key="8">
    <source>
        <dbReference type="Proteomes" id="UP000243542"/>
    </source>
</evidence>
<keyword evidence="4" id="KW-0804">Transcription</keyword>
<comment type="caution">
    <text evidence="7">The sequence shown here is derived from an EMBL/GenBank/DDBJ whole genome shotgun (WGS) entry which is preliminary data.</text>
</comment>
<evidence type="ECO:0000256" key="2">
    <source>
        <dbReference type="ARBA" id="ARBA00023015"/>
    </source>
</evidence>
<dbReference type="Pfam" id="PF13977">
    <property type="entry name" value="TetR_C_6"/>
    <property type="match status" value="1"/>
</dbReference>
<dbReference type="Gene3D" id="1.10.357.10">
    <property type="entry name" value="Tetracycline Repressor, domain 2"/>
    <property type="match status" value="1"/>
</dbReference>
<dbReference type="PROSITE" id="PS50977">
    <property type="entry name" value="HTH_TETR_2"/>
    <property type="match status" value="1"/>
</dbReference>
<dbReference type="InterPro" id="IPR036271">
    <property type="entry name" value="Tet_transcr_reg_TetR-rel_C_sf"/>
</dbReference>
<accession>A0A2A9FDM3</accession>
<dbReference type="InterPro" id="IPR009057">
    <property type="entry name" value="Homeodomain-like_sf"/>
</dbReference>
<feature type="DNA-binding region" description="H-T-H motif" evidence="5">
    <location>
        <begin position="31"/>
        <end position="50"/>
    </location>
</feature>
<dbReference type="Pfam" id="PF00440">
    <property type="entry name" value="TetR_N"/>
    <property type="match status" value="1"/>
</dbReference>
<organism evidence="7 8">
    <name type="scientific">Amycolatopsis sulphurea</name>
    <dbReference type="NCBI Taxonomy" id="76022"/>
    <lineage>
        <taxon>Bacteria</taxon>
        <taxon>Bacillati</taxon>
        <taxon>Actinomycetota</taxon>
        <taxon>Actinomycetes</taxon>
        <taxon>Pseudonocardiales</taxon>
        <taxon>Pseudonocardiaceae</taxon>
        <taxon>Amycolatopsis</taxon>
    </lineage>
</organism>
<dbReference type="SUPFAM" id="SSF48498">
    <property type="entry name" value="Tetracyclin repressor-like, C-terminal domain"/>
    <property type="match status" value="1"/>
</dbReference>
<dbReference type="Proteomes" id="UP000243542">
    <property type="component" value="Unassembled WGS sequence"/>
</dbReference>
<dbReference type="AlphaFoldDB" id="A0A2A9FDM3"/>
<proteinExistence type="predicted"/>
<dbReference type="InterPro" id="IPR001647">
    <property type="entry name" value="HTH_TetR"/>
</dbReference>
<evidence type="ECO:0000256" key="1">
    <source>
        <dbReference type="ARBA" id="ARBA00022491"/>
    </source>
</evidence>
<keyword evidence="1" id="KW-0678">Repressor</keyword>
<dbReference type="GO" id="GO:0000976">
    <property type="term" value="F:transcription cis-regulatory region binding"/>
    <property type="evidence" value="ECO:0007669"/>
    <property type="project" value="TreeGrafter"/>
</dbReference>